<dbReference type="SMART" id="SM00797">
    <property type="entry name" value="AHS2"/>
    <property type="match status" value="1"/>
</dbReference>
<keyword evidence="2" id="KW-0378">Hydrolase</keyword>
<dbReference type="GO" id="GO:0016787">
    <property type="term" value="F:hydrolase activity"/>
    <property type="evidence" value="ECO:0007669"/>
    <property type="project" value="UniProtKB-KW"/>
</dbReference>
<protein>
    <submittedName>
        <fullName evidence="5">Biotin-dependent carboxyltransferase family protein</fullName>
    </submittedName>
</protein>
<dbReference type="InterPro" id="IPR052708">
    <property type="entry name" value="PxpC"/>
</dbReference>
<dbReference type="PANTHER" id="PTHR43309">
    <property type="entry name" value="5-OXOPROLINASE SUBUNIT C"/>
    <property type="match status" value="1"/>
</dbReference>
<evidence type="ECO:0000256" key="1">
    <source>
        <dbReference type="ARBA" id="ARBA00022741"/>
    </source>
</evidence>
<dbReference type="RefSeq" id="WP_139035561.1">
    <property type="nucleotide sequence ID" value="NZ_VDDA01000003.1"/>
</dbReference>
<evidence type="ECO:0000313" key="6">
    <source>
        <dbReference type="Proteomes" id="UP000305267"/>
    </source>
</evidence>
<reference evidence="5 6" key="1">
    <citation type="submission" date="2019-06" db="EMBL/GenBank/DDBJ databases">
        <title>Genome of Methylobacterium sp. 17Sr1-39.</title>
        <authorList>
            <person name="Seo T."/>
        </authorList>
    </citation>
    <scope>NUCLEOTIDE SEQUENCE [LARGE SCALE GENOMIC DNA]</scope>
    <source>
        <strain evidence="5 6">17Sr1-39</strain>
    </source>
</reference>
<dbReference type="OrthoDB" id="9768696at2"/>
<keyword evidence="5" id="KW-0808">Transferase</keyword>
<dbReference type="SUPFAM" id="SSF50891">
    <property type="entry name" value="Cyclophilin-like"/>
    <property type="match status" value="1"/>
</dbReference>
<dbReference type="PANTHER" id="PTHR43309:SF5">
    <property type="entry name" value="5-OXOPROLINASE SUBUNIT C"/>
    <property type="match status" value="1"/>
</dbReference>
<sequence length="341" mass="35092">MTPKLKILAAGPGCTVQDEGRHGLLRYGVTGAGPMDPFAHAVANRALGNPRGAAAIEVSLGGLELTAENDPITVALAGGAFAISLDGQDLPPAVVVTVQPESTLKIRGGPGGAWCYLAVPGGLDVPLMLGSASTHTRTGIGGIDGRALRAGDRIAAPASGRPVVAAGRIDVPALDRPADTIRVIMGPQADSFSADQIERFLAGPWTVSTRGDRMACFLQGPTLTHARGYNIVSDGIAMGAIQVPGEGQPIVLMADRQSTGGYPKIATIIGADLGRLAQARPGTSFRFRRVEHAEAVDARQAEHDLLAGPIAVEPVIRTTFPSEFLLGLNLIDGCVDGLADA</sequence>
<name>A0A5C4LJS4_9HYPH</name>
<keyword evidence="3" id="KW-0067">ATP-binding</keyword>
<evidence type="ECO:0000313" key="5">
    <source>
        <dbReference type="EMBL" id="TNC14481.1"/>
    </source>
</evidence>
<dbReference type="GO" id="GO:0016740">
    <property type="term" value="F:transferase activity"/>
    <property type="evidence" value="ECO:0007669"/>
    <property type="project" value="UniProtKB-KW"/>
</dbReference>
<feature type="domain" description="Carboxyltransferase" evidence="4">
    <location>
        <begin position="26"/>
        <end position="305"/>
    </location>
</feature>
<dbReference type="EMBL" id="VDDA01000003">
    <property type="protein sequence ID" value="TNC14481.1"/>
    <property type="molecule type" value="Genomic_DNA"/>
</dbReference>
<dbReference type="AlphaFoldDB" id="A0A5C4LJS4"/>
<dbReference type="InterPro" id="IPR029000">
    <property type="entry name" value="Cyclophilin-like_dom_sf"/>
</dbReference>
<proteinExistence type="predicted"/>
<accession>A0A5C4LJS4</accession>
<evidence type="ECO:0000256" key="3">
    <source>
        <dbReference type="ARBA" id="ARBA00022840"/>
    </source>
</evidence>
<dbReference type="Gene3D" id="2.40.100.10">
    <property type="entry name" value="Cyclophilin-like"/>
    <property type="match status" value="1"/>
</dbReference>
<organism evidence="5 6">
    <name type="scientific">Methylobacterium terricola</name>
    <dbReference type="NCBI Taxonomy" id="2583531"/>
    <lineage>
        <taxon>Bacteria</taxon>
        <taxon>Pseudomonadati</taxon>
        <taxon>Pseudomonadota</taxon>
        <taxon>Alphaproteobacteria</taxon>
        <taxon>Hyphomicrobiales</taxon>
        <taxon>Methylobacteriaceae</taxon>
        <taxon>Methylobacterium</taxon>
    </lineage>
</organism>
<dbReference type="Proteomes" id="UP000305267">
    <property type="component" value="Unassembled WGS sequence"/>
</dbReference>
<keyword evidence="6" id="KW-1185">Reference proteome</keyword>
<gene>
    <name evidence="5" type="ORF">FF100_10040</name>
</gene>
<dbReference type="Pfam" id="PF02626">
    <property type="entry name" value="CT_A_B"/>
    <property type="match status" value="1"/>
</dbReference>
<comment type="caution">
    <text evidence="5">The sequence shown here is derived from an EMBL/GenBank/DDBJ whole genome shotgun (WGS) entry which is preliminary data.</text>
</comment>
<evidence type="ECO:0000259" key="4">
    <source>
        <dbReference type="SMART" id="SM00797"/>
    </source>
</evidence>
<keyword evidence="1" id="KW-0547">Nucleotide-binding</keyword>
<dbReference type="NCBIfam" id="TIGR00724">
    <property type="entry name" value="urea_amlyse_rel"/>
    <property type="match status" value="1"/>
</dbReference>
<dbReference type="InterPro" id="IPR003778">
    <property type="entry name" value="CT_A_B"/>
</dbReference>
<evidence type="ECO:0000256" key="2">
    <source>
        <dbReference type="ARBA" id="ARBA00022801"/>
    </source>
</evidence>
<dbReference type="GO" id="GO:0005524">
    <property type="term" value="F:ATP binding"/>
    <property type="evidence" value="ECO:0007669"/>
    <property type="project" value="UniProtKB-KW"/>
</dbReference>